<dbReference type="AlphaFoldDB" id="A0A4Z0WI00"/>
<comment type="similarity">
    <text evidence="1">Belongs to the UPF0270 family.</text>
</comment>
<organism evidence="2 3">
    <name type="scientific">Natronospirillum operosum</name>
    <dbReference type="NCBI Taxonomy" id="2759953"/>
    <lineage>
        <taxon>Bacteria</taxon>
        <taxon>Pseudomonadati</taxon>
        <taxon>Pseudomonadota</taxon>
        <taxon>Gammaproteobacteria</taxon>
        <taxon>Oceanospirillales</taxon>
        <taxon>Natronospirillaceae</taxon>
        <taxon>Natronospirillum</taxon>
    </lineage>
</organism>
<dbReference type="Gene3D" id="1.10.10.610">
    <property type="entry name" value="YehU-like"/>
    <property type="match status" value="1"/>
</dbReference>
<dbReference type="Proteomes" id="UP000297475">
    <property type="component" value="Unassembled WGS sequence"/>
</dbReference>
<sequence length="114" mass="12193">MYSPGSARAIIISQAREFCRSAVNGSMKLDSFDPDPDQSPVLIPWQHLSTEALAGVVEACLVAQVADQNVEGFDLKREVTKVLAGLDAGDWALVYDPVTESPALLPADELPAQP</sequence>
<dbReference type="OrthoDB" id="6120729at2"/>
<dbReference type="InterPro" id="IPR036685">
    <property type="entry name" value="YehU-like_sf"/>
</dbReference>
<reference evidence="2 3" key="1">
    <citation type="submission" date="2019-04" db="EMBL/GenBank/DDBJ databases">
        <title>Natronospirillum operosus gen. nov., sp. nov., a haloalkaliphilic satellite isolated from decaying biomass of laboratory culture of cyanobacterium Geitlerinema sp. and proposal of Natronospirillaceae fam. nov. and Saccharospirillaceae fam. nov.</title>
        <authorList>
            <person name="Kevbrin V."/>
            <person name="Boltyanskaya Y."/>
            <person name="Koziaeva V."/>
            <person name="Grouzdev D.S."/>
            <person name="Park M."/>
            <person name="Cho J."/>
        </authorList>
    </citation>
    <scope>NUCLEOTIDE SEQUENCE [LARGE SCALE GENOMIC DNA]</scope>
    <source>
        <strain evidence="2 3">G-116</strain>
    </source>
</reference>
<gene>
    <name evidence="2" type="ORF">E4656_02835</name>
</gene>
<evidence type="ECO:0000256" key="1">
    <source>
        <dbReference type="ARBA" id="ARBA00006450"/>
    </source>
</evidence>
<accession>A0A4Z0WI00</accession>
<comment type="caution">
    <text evidence="2">The sequence shown here is derived from an EMBL/GenBank/DDBJ whole genome shotgun (WGS) entry which is preliminary data.</text>
</comment>
<proteinExistence type="inferred from homology"/>
<dbReference type="InterPro" id="IPR010648">
    <property type="entry name" value="UPF0270"/>
</dbReference>
<dbReference type="SUPFAM" id="SSF118001">
    <property type="entry name" value="YehU-like"/>
    <property type="match status" value="1"/>
</dbReference>
<keyword evidence="3" id="KW-1185">Reference proteome</keyword>
<protein>
    <submittedName>
        <fullName evidence="2">Uncharacterized protein</fullName>
    </submittedName>
</protein>
<name>A0A4Z0WI00_9GAMM</name>
<dbReference type="EMBL" id="SRMF01000001">
    <property type="protein sequence ID" value="TGG95376.1"/>
    <property type="molecule type" value="Genomic_DNA"/>
</dbReference>
<evidence type="ECO:0000313" key="3">
    <source>
        <dbReference type="Proteomes" id="UP000297475"/>
    </source>
</evidence>
<dbReference type="Pfam" id="PF06794">
    <property type="entry name" value="UPF0270"/>
    <property type="match status" value="1"/>
</dbReference>
<evidence type="ECO:0000313" key="2">
    <source>
        <dbReference type="EMBL" id="TGG95376.1"/>
    </source>
</evidence>